<accession>A0A2B8BA26</accession>
<dbReference type="Proteomes" id="UP000225379">
    <property type="component" value="Unassembled WGS sequence"/>
</dbReference>
<protein>
    <recommendedName>
        <fullName evidence="4">Lipoprotein</fullName>
    </recommendedName>
</protein>
<proteinExistence type="predicted"/>
<feature type="region of interest" description="Disordered" evidence="1">
    <location>
        <begin position="89"/>
        <end position="118"/>
    </location>
</feature>
<reference evidence="3" key="1">
    <citation type="submission" date="2017-10" db="EMBL/GenBank/DDBJ databases">
        <authorList>
            <person name="Kravchenko I.K."/>
            <person name="Grouzdev D.S."/>
        </authorList>
    </citation>
    <scope>NUCLEOTIDE SEQUENCE [LARGE SCALE GENOMIC DNA]</scope>
    <source>
        <strain evidence="3">B2</strain>
    </source>
</reference>
<evidence type="ECO:0000313" key="3">
    <source>
        <dbReference type="Proteomes" id="UP000225379"/>
    </source>
</evidence>
<name>A0A2B8BA26_9PROT</name>
<dbReference type="AlphaFoldDB" id="A0A2B8BA26"/>
<comment type="caution">
    <text evidence="2">The sequence shown here is derived from an EMBL/GenBank/DDBJ whole genome shotgun (WGS) entry which is preliminary data.</text>
</comment>
<evidence type="ECO:0000313" key="2">
    <source>
        <dbReference type="EMBL" id="PGH54107.1"/>
    </source>
</evidence>
<sequence>MRRCLILIATLLLAACSGEPSEGDMRKLVEAHTRRTLERQGNAAFRAFDNFRKQGCVEAKPKGGPTGGSPDGSGQYDCYYAATFVPQPGQPPLTVNGKGRFRRTDKGMAFEDLGAQPR</sequence>
<organism evidence="2 3">
    <name type="scientific">Azospirillum palustre</name>
    <dbReference type="NCBI Taxonomy" id="2044885"/>
    <lineage>
        <taxon>Bacteria</taxon>
        <taxon>Pseudomonadati</taxon>
        <taxon>Pseudomonadota</taxon>
        <taxon>Alphaproteobacteria</taxon>
        <taxon>Rhodospirillales</taxon>
        <taxon>Azospirillaceae</taxon>
        <taxon>Azospirillum</taxon>
    </lineage>
</organism>
<evidence type="ECO:0008006" key="4">
    <source>
        <dbReference type="Google" id="ProtNLM"/>
    </source>
</evidence>
<dbReference type="EMBL" id="PDKW01000043">
    <property type="protein sequence ID" value="PGH54107.1"/>
    <property type="molecule type" value="Genomic_DNA"/>
</dbReference>
<evidence type="ECO:0000256" key="1">
    <source>
        <dbReference type="SAM" id="MobiDB-lite"/>
    </source>
</evidence>
<keyword evidence="3" id="KW-1185">Reference proteome</keyword>
<dbReference type="RefSeq" id="WP_098740154.1">
    <property type="nucleotide sequence ID" value="NZ_PDKW01000043.1"/>
</dbReference>
<gene>
    <name evidence="2" type="ORF">CRT60_30255</name>
</gene>
<dbReference type="OrthoDB" id="7352860at2"/>
<dbReference type="PROSITE" id="PS51257">
    <property type="entry name" value="PROKAR_LIPOPROTEIN"/>
    <property type="match status" value="1"/>
</dbReference>